<dbReference type="Gene3D" id="3.90.76.10">
    <property type="entry name" value="Dipeptide-binding Protein, Domain 1"/>
    <property type="match status" value="1"/>
</dbReference>
<sequence length="549" mass="60208">MQFWKATVLAALVLGVPATAVAETVLTLHMEEQSAWVRNFNPFALGSRRASTIDLIYEPLVIFNPMEGGKAYYRLATGFTFSDDLKAITYTLRDGVKWSDGQPFTAEDVKYSIDLARGNPAVDAYGMGDAVASVEAVDPHTVTIHLKGVDSTFPETFSDVPIIPKHVWSAIPDPIATANETPVGTGPMTEIRRFTTQVYEQCRNPNYWDAASLKVDCLKFPQIAGNDQTLAIAQSGELDWFGSFLPDIEKTYVASDPANHHYWQPPAETVSLMFNLKAETEGNREAFNDLAFRRAVSLAMDRDSMVTVAGYGYPTANTHASGLPPRFEVWRSKTDSAQWDAFIGYDIEKAKALLDQAGYKPGADGMRTTPSGKPISFKILVPNGWTDWIDDSQIAIEGLRAIGIDAGVETPELEQRTTAMIGGSFDAGLGSTLDGATPFKFYNDTYNSKSGGRVEGGSARYANPELDAALAAFRSTTDNAKQHELMGKVQDIVAANLPVVPLFNNPTWYQYSTKRFTGWATPDKPFAVPENHDGVHTRILHLLALRPVQ</sequence>
<dbReference type="Pfam" id="PF00496">
    <property type="entry name" value="SBP_bac_5"/>
    <property type="match status" value="1"/>
</dbReference>
<feature type="chain" id="PRO_5036932931" evidence="4">
    <location>
        <begin position="23"/>
        <end position="549"/>
    </location>
</feature>
<dbReference type="InterPro" id="IPR039424">
    <property type="entry name" value="SBP_5"/>
</dbReference>
<dbReference type="Proteomes" id="UP000700706">
    <property type="component" value="Unassembled WGS sequence"/>
</dbReference>
<feature type="signal peptide" evidence="4">
    <location>
        <begin position="1"/>
        <end position="22"/>
    </location>
</feature>
<dbReference type="GO" id="GO:1904680">
    <property type="term" value="F:peptide transmembrane transporter activity"/>
    <property type="evidence" value="ECO:0007669"/>
    <property type="project" value="TreeGrafter"/>
</dbReference>
<comment type="caution">
    <text evidence="6">The sequence shown here is derived from an EMBL/GenBank/DDBJ whole genome shotgun (WGS) entry which is preliminary data.</text>
</comment>
<reference evidence="6" key="1">
    <citation type="submission" date="2020-06" db="EMBL/GenBank/DDBJ databases">
        <title>Stable isotope informed genome-resolved metagenomics uncovers potential trophic interactions in rhizosphere soil.</title>
        <authorList>
            <person name="Starr E.P."/>
            <person name="Shi S."/>
            <person name="Blazewicz S.J."/>
            <person name="Koch B.J."/>
            <person name="Probst A.J."/>
            <person name="Hungate B.A."/>
            <person name="Pett-Ridge J."/>
            <person name="Firestone M.K."/>
            <person name="Banfield J.F."/>
        </authorList>
    </citation>
    <scope>NUCLEOTIDE SEQUENCE</scope>
    <source>
        <strain evidence="6">YM_69_17</strain>
    </source>
</reference>
<evidence type="ECO:0000256" key="2">
    <source>
        <dbReference type="ARBA" id="ARBA00005695"/>
    </source>
</evidence>
<protein>
    <submittedName>
        <fullName evidence="6">ABC transporter substrate-binding protein</fullName>
    </submittedName>
</protein>
<comment type="subcellular location">
    <subcellularLocation>
        <location evidence="1">Periplasm</location>
    </subcellularLocation>
</comment>
<evidence type="ECO:0000256" key="4">
    <source>
        <dbReference type="SAM" id="SignalP"/>
    </source>
</evidence>
<evidence type="ECO:0000313" key="7">
    <source>
        <dbReference type="Proteomes" id="UP000700706"/>
    </source>
</evidence>
<organism evidence="6 7">
    <name type="scientific">Inquilinus limosus</name>
    <dbReference type="NCBI Taxonomy" id="171674"/>
    <lineage>
        <taxon>Bacteria</taxon>
        <taxon>Pseudomonadati</taxon>
        <taxon>Pseudomonadota</taxon>
        <taxon>Alphaproteobacteria</taxon>
        <taxon>Rhodospirillales</taxon>
        <taxon>Rhodospirillaceae</taxon>
        <taxon>Inquilinus</taxon>
    </lineage>
</organism>
<dbReference type="GO" id="GO:0030288">
    <property type="term" value="C:outer membrane-bounded periplasmic space"/>
    <property type="evidence" value="ECO:0007669"/>
    <property type="project" value="TreeGrafter"/>
</dbReference>
<keyword evidence="3 4" id="KW-0732">Signal</keyword>
<feature type="domain" description="Solute-binding protein family 5" evidence="5">
    <location>
        <begin position="72"/>
        <end position="451"/>
    </location>
</feature>
<dbReference type="CDD" id="cd08509">
    <property type="entry name" value="PBP2_TmCBP_oligosaccharides_like"/>
    <property type="match status" value="1"/>
</dbReference>
<dbReference type="Gene3D" id="3.40.190.10">
    <property type="entry name" value="Periplasmic binding protein-like II"/>
    <property type="match status" value="1"/>
</dbReference>
<evidence type="ECO:0000256" key="3">
    <source>
        <dbReference type="ARBA" id="ARBA00022729"/>
    </source>
</evidence>
<dbReference type="InterPro" id="IPR030678">
    <property type="entry name" value="Peptide/Ni-bd"/>
</dbReference>
<dbReference type="AlphaFoldDB" id="A0A952FND8"/>
<dbReference type="PANTHER" id="PTHR30290">
    <property type="entry name" value="PERIPLASMIC BINDING COMPONENT OF ABC TRANSPORTER"/>
    <property type="match status" value="1"/>
</dbReference>
<gene>
    <name evidence="6" type="ORF">JF625_14510</name>
</gene>
<name>A0A952FND8_9PROT</name>
<dbReference type="PROSITE" id="PS01040">
    <property type="entry name" value="SBP_BACTERIAL_5"/>
    <property type="match status" value="1"/>
</dbReference>
<comment type="similarity">
    <text evidence="2">Belongs to the bacterial solute-binding protein 5 family.</text>
</comment>
<dbReference type="PIRSF" id="PIRSF002741">
    <property type="entry name" value="MppA"/>
    <property type="match status" value="1"/>
</dbReference>
<dbReference type="SUPFAM" id="SSF53850">
    <property type="entry name" value="Periplasmic binding protein-like II"/>
    <property type="match status" value="1"/>
</dbReference>
<dbReference type="GO" id="GO:0042938">
    <property type="term" value="P:dipeptide transport"/>
    <property type="evidence" value="ECO:0007669"/>
    <property type="project" value="TreeGrafter"/>
</dbReference>
<evidence type="ECO:0000259" key="5">
    <source>
        <dbReference type="Pfam" id="PF00496"/>
    </source>
</evidence>
<dbReference type="GO" id="GO:0043190">
    <property type="term" value="C:ATP-binding cassette (ABC) transporter complex"/>
    <property type="evidence" value="ECO:0007669"/>
    <property type="project" value="InterPro"/>
</dbReference>
<evidence type="ECO:0000256" key="1">
    <source>
        <dbReference type="ARBA" id="ARBA00004418"/>
    </source>
</evidence>
<evidence type="ECO:0000313" key="6">
    <source>
        <dbReference type="EMBL" id="MBW8726355.1"/>
    </source>
</evidence>
<proteinExistence type="inferred from homology"/>
<dbReference type="Gene3D" id="3.10.105.10">
    <property type="entry name" value="Dipeptide-binding Protein, Domain 3"/>
    <property type="match status" value="1"/>
</dbReference>
<dbReference type="PANTHER" id="PTHR30290:SF38">
    <property type="entry name" value="D,D-DIPEPTIDE-BINDING PERIPLASMIC PROTEIN DDPA-RELATED"/>
    <property type="match status" value="1"/>
</dbReference>
<dbReference type="InterPro" id="IPR023765">
    <property type="entry name" value="SBP_5_CS"/>
</dbReference>
<dbReference type="EMBL" id="JAEKLZ010000210">
    <property type="protein sequence ID" value="MBW8726355.1"/>
    <property type="molecule type" value="Genomic_DNA"/>
</dbReference>
<dbReference type="InterPro" id="IPR000914">
    <property type="entry name" value="SBP_5_dom"/>
</dbReference>
<accession>A0A952FND8</accession>